<evidence type="ECO:0008006" key="3">
    <source>
        <dbReference type="Google" id="ProtNLM"/>
    </source>
</evidence>
<proteinExistence type="predicted"/>
<gene>
    <name evidence="1" type="ORF">KSZ_63210</name>
</gene>
<accession>A0ABQ3VQA8</accession>
<organism evidence="1 2">
    <name type="scientific">Dictyobacter formicarum</name>
    <dbReference type="NCBI Taxonomy" id="2778368"/>
    <lineage>
        <taxon>Bacteria</taxon>
        <taxon>Bacillati</taxon>
        <taxon>Chloroflexota</taxon>
        <taxon>Ktedonobacteria</taxon>
        <taxon>Ktedonobacterales</taxon>
        <taxon>Dictyobacteraceae</taxon>
        <taxon>Dictyobacter</taxon>
    </lineage>
</organism>
<keyword evidence="2" id="KW-1185">Reference proteome</keyword>
<reference evidence="1 2" key="1">
    <citation type="journal article" date="2021" name="Int. J. Syst. Evol. Microbiol.">
        <title>Reticulibacter mediterranei gen. nov., sp. nov., within the new family Reticulibacteraceae fam. nov., and Ktedonospora formicarum gen. nov., sp. nov., Ktedonobacter robiniae sp. nov., Dictyobacter formicarum sp. nov. and Dictyobacter arantiisoli sp. nov., belonging to the class Ktedonobacteria.</title>
        <authorList>
            <person name="Yabe S."/>
            <person name="Zheng Y."/>
            <person name="Wang C.M."/>
            <person name="Sakai Y."/>
            <person name="Abe K."/>
            <person name="Yokota A."/>
            <person name="Donadio S."/>
            <person name="Cavaletti L."/>
            <person name="Monciardini P."/>
        </authorList>
    </citation>
    <scope>NUCLEOTIDE SEQUENCE [LARGE SCALE GENOMIC DNA]</scope>
    <source>
        <strain evidence="1 2">SOSP1-9</strain>
    </source>
</reference>
<evidence type="ECO:0000313" key="2">
    <source>
        <dbReference type="Proteomes" id="UP000635565"/>
    </source>
</evidence>
<protein>
    <recommendedName>
        <fullName evidence="3">Alcohol dehydrogenase N-terminal domain-containing protein</fullName>
    </recommendedName>
</protein>
<dbReference type="EMBL" id="BNJJ01000023">
    <property type="protein sequence ID" value="GHO88315.1"/>
    <property type="molecule type" value="Genomic_DNA"/>
</dbReference>
<dbReference type="RefSeq" id="WP_201365910.1">
    <property type="nucleotide sequence ID" value="NZ_BNJJ01000023.1"/>
</dbReference>
<name>A0ABQ3VQA8_9CHLR</name>
<sequence>MKEKCDTLGHDWRVTAAPGWYRCVREVGVKLGRFADMPAKVVYCHAMGHCPGCLGYVLHGAHVVMCPVHSSINLQRLPMKHASSHQAFSSYTAEQQTLW</sequence>
<comment type="caution">
    <text evidence="1">The sequence shown here is derived from an EMBL/GenBank/DDBJ whole genome shotgun (WGS) entry which is preliminary data.</text>
</comment>
<dbReference type="Proteomes" id="UP000635565">
    <property type="component" value="Unassembled WGS sequence"/>
</dbReference>
<evidence type="ECO:0000313" key="1">
    <source>
        <dbReference type="EMBL" id="GHO88315.1"/>
    </source>
</evidence>